<keyword evidence="3 7" id="KW-0328">Glycosyltransferase</keyword>
<gene>
    <name evidence="7" type="ORF">JKL49_07495</name>
</gene>
<keyword evidence="5" id="KW-0460">Magnesium</keyword>
<proteinExistence type="inferred from homology"/>
<dbReference type="Proteomes" id="UP000622580">
    <property type="component" value="Unassembled WGS sequence"/>
</dbReference>
<dbReference type="InterPro" id="IPR050256">
    <property type="entry name" value="Glycosyltransferase_2"/>
</dbReference>
<dbReference type="GO" id="GO:0016757">
    <property type="term" value="F:glycosyltransferase activity"/>
    <property type="evidence" value="ECO:0007669"/>
    <property type="project" value="UniProtKB-KW"/>
</dbReference>
<evidence type="ECO:0000256" key="5">
    <source>
        <dbReference type="ARBA" id="ARBA00022842"/>
    </source>
</evidence>
<feature type="domain" description="Glycosyltransferase 2-like" evidence="6">
    <location>
        <begin position="4"/>
        <end position="128"/>
    </location>
</feature>
<dbReference type="SUPFAM" id="SSF53448">
    <property type="entry name" value="Nucleotide-diphospho-sugar transferases"/>
    <property type="match status" value="1"/>
</dbReference>
<dbReference type="EMBL" id="JAGSGD010000001">
    <property type="protein sequence ID" value="MBR7619231.1"/>
    <property type="molecule type" value="Genomic_DNA"/>
</dbReference>
<dbReference type="InterPro" id="IPR029044">
    <property type="entry name" value="Nucleotide-diphossugar_trans"/>
</dbReference>
<dbReference type="PANTHER" id="PTHR48090">
    <property type="entry name" value="UNDECAPRENYL-PHOSPHATE 4-DEOXY-4-FORMAMIDO-L-ARABINOSE TRANSFERASE-RELATED"/>
    <property type="match status" value="1"/>
</dbReference>
<comment type="cofactor">
    <cofactor evidence="1">
        <name>Mg(2+)</name>
        <dbReference type="ChEBI" id="CHEBI:18420"/>
    </cofactor>
</comment>
<name>A0A941HVN2_9CAUL</name>
<evidence type="ECO:0000256" key="3">
    <source>
        <dbReference type="ARBA" id="ARBA00022676"/>
    </source>
</evidence>
<dbReference type="EC" id="2.4.-.-" evidence="7"/>
<keyword evidence="8" id="KW-1185">Reference proteome</keyword>
<evidence type="ECO:0000256" key="2">
    <source>
        <dbReference type="ARBA" id="ARBA00006739"/>
    </source>
</evidence>
<dbReference type="Gene3D" id="3.90.550.10">
    <property type="entry name" value="Spore Coat Polysaccharide Biosynthesis Protein SpsA, Chain A"/>
    <property type="match status" value="1"/>
</dbReference>
<comment type="similarity">
    <text evidence="2">Belongs to the glycosyltransferase 2 family.</text>
</comment>
<evidence type="ECO:0000313" key="8">
    <source>
        <dbReference type="Proteomes" id="UP000622580"/>
    </source>
</evidence>
<reference evidence="7" key="1">
    <citation type="submission" date="2021-04" db="EMBL/GenBank/DDBJ databases">
        <title>Draft genome assembly of strain Phenylobacterium sp. 20VBR1 using MiniION and Illumina platforms.</title>
        <authorList>
            <person name="Thomas F.A."/>
            <person name="Krishnan K.P."/>
            <person name="Sinha R.K."/>
        </authorList>
    </citation>
    <scope>NUCLEOTIDE SEQUENCE</scope>
    <source>
        <strain evidence="7">20VBR1</strain>
    </source>
</reference>
<accession>A0A941HVN2</accession>
<comment type="caution">
    <text evidence="7">The sequence shown here is derived from an EMBL/GenBank/DDBJ whole genome shotgun (WGS) entry which is preliminary data.</text>
</comment>
<sequence length="293" mass="33231">MNVSVVIRTLNEAKHLPALLEGIRGQVYEGGEIETVIVDSGSTDGTLEIARSFGVNLVHIAKEDFSFGRSLNVGCQAAAGEALVFVSGHCVPASDRWIADLVKPLGQEGVVYTYGGQWGDESSRFSERQIFAKYFPGTSSVPQEGFYCNNANSALLTRVWAEHPYDEQLTGLEDMHLAKQLVERGHRLAYVAEAPVYHLHSESWPQVRRRFEREAIALQHIMPEVHIGWTDFTRYLFSAILLDFGAALQQKSFRKYAVEIALYRTMQFWGSFRGNHIHRTVSRRRKEAYFYPR</sequence>
<organism evidence="7 8">
    <name type="scientific">Phenylobacterium glaciei</name>
    <dbReference type="NCBI Taxonomy" id="2803784"/>
    <lineage>
        <taxon>Bacteria</taxon>
        <taxon>Pseudomonadati</taxon>
        <taxon>Pseudomonadota</taxon>
        <taxon>Alphaproteobacteria</taxon>
        <taxon>Caulobacterales</taxon>
        <taxon>Caulobacteraceae</taxon>
        <taxon>Phenylobacterium</taxon>
    </lineage>
</organism>
<evidence type="ECO:0000256" key="4">
    <source>
        <dbReference type="ARBA" id="ARBA00022679"/>
    </source>
</evidence>
<evidence type="ECO:0000256" key="1">
    <source>
        <dbReference type="ARBA" id="ARBA00001946"/>
    </source>
</evidence>
<dbReference type="Pfam" id="PF00535">
    <property type="entry name" value="Glycos_transf_2"/>
    <property type="match status" value="1"/>
</dbReference>
<dbReference type="PANTHER" id="PTHR48090:SF10">
    <property type="entry name" value="GLUCOSYL-3-PHOSPHOGLYCERATE SYNTHASE"/>
    <property type="match status" value="1"/>
</dbReference>
<keyword evidence="4 7" id="KW-0808">Transferase</keyword>
<dbReference type="RefSeq" id="WP_215339508.1">
    <property type="nucleotide sequence ID" value="NZ_JAGSGD010000001.1"/>
</dbReference>
<evidence type="ECO:0000313" key="7">
    <source>
        <dbReference type="EMBL" id="MBR7619231.1"/>
    </source>
</evidence>
<protein>
    <submittedName>
        <fullName evidence="7">Glycosyltransferase</fullName>
        <ecNumber evidence="7">2.4.-.-</ecNumber>
    </submittedName>
</protein>
<dbReference type="AlphaFoldDB" id="A0A941HVN2"/>
<dbReference type="InterPro" id="IPR001173">
    <property type="entry name" value="Glyco_trans_2-like"/>
</dbReference>
<evidence type="ECO:0000259" key="6">
    <source>
        <dbReference type="Pfam" id="PF00535"/>
    </source>
</evidence>